<evidence type="ECO:0000313" key="2">
    <source>
        <dbReference type="EMBL" id="GAA4604638.1"/>
    </source>
</evidence>
<evidence type="ECO:0000256" key="1">
    <source>
        <dbReference type="SAM" id="SignalP"/>
    </source>
</evidence>
<dbReference type="EMBL" id="BAABHJ010000005">
    <property type="protein sequence ID" value="GAA4604638.1"/>
    <property type="molecule type" value="Genomic_DNA"/>
</dbReference>
<organism evidence="2 3">
    <name type="scientific">Actinoallomurus liliacearum</name>
    <dbReference type="NCBI Taxonomy" id="1080073"/>
    <lineage>
        <taxon>Bacteria</taxon>
        <taxon>Bacillati</taxon>
        <taxon>Actinomycetota</taxon>
        <taxon>Actinomycetes</taxon>
        <taxon>Streptosporangiales</taxon>
        <taxon>Thermomonosporaceae</taxon>
        <taxon>Actinoallomurus</taxon>
    </lineage>
</organism>
<evidence type="ECO:0008006" key="4">
    <source>
        <dbReference type="Google" id="ProtNLM"/>
    </source>
</evidence>
<keyword evidence="3" id="KW-1185">Reference proteome</keyword>
<reference evidence="3" key="1">
    <citation type="journal article" date="2019" name="Int. J. Syst. Evol. Microbiol.">
        <title>The Global Catalogue of Microorganisms (GCM) 10K type strain sequencing project: providing services to taxonomists for standard genome sequencing and annotation.</title>
        <authorList>
            <consortium name="The Broad Institute Genomics Platform"/>
            <consortium name="The Broad Institute Genome Sequencing Center for Infectious Disease"/>
            <person name="Wu L."/>
            <person name="Ma J."/>
        </authorList>
    </citation>
    <scope>NUCLEOTIDE SEQUENCE [LARGE SCALE GENOMIC DNA]</scope>
    <source>
        <strain evidence="3">JCM 17938</strain>
    </source>
</reference>
<protein>
    <recommendedName>
        <fullName evidence="4">Spore-associated protein A</fullName>
    </recommendedName>
</protein>
<sequence length="142" mass="14411">MDGMKRIAAAGLGIGVALTASAVVASAAQAQTLAQPYTPEQICGSGFQVIESQPLGKAGEARVYFLNNGPTNCVVTLKQGAYVGNSVKISARLQIVGGSTQTDGPAAFKYYAGPLKADPQGGCMVYGGTYGSYSYTSPSTCG</sequence>
<dbReference type="Proteomes" id="UP001500212">
    <property type="component" value="Unassembled WGS sequence"/>
</dbReference>
<proteinExistence type="predicted"/>
<feature type="signal peptide" evidence="1">
    <location>
        <begin position="1"/>
        <end position="30"/>
    </location>
</feature>
<feature type="chain" id="PRO_5046185771" description="Spore-associated protein A" evidence="1">
    <location>
        <begin position="31"/>
        <end position="142"/>
    </location>
</feature>
<keyword evidence="1" id="KW-0732">Signal</keyword>
<gene>
    <name evidence="2" type="ORF">GCM10023195_15770</name>
</gene>
<name>A0ABP8TES5_9ACTN</name>
<accession>A0ABP8TES5</accession>
<comment type="caution">
    <text evidence="2">The sequence shown here is derived from an EMBL/GenBank/DDBJ whole genome shotgun (WGS) entry which is preliminary data.</text>
</comment>
<evidence type="ECO:0000313" key="3">
    <source>
        <dbReference type="Proteomes" id="UP001500212"/>
    </source>
</evidence>